<comment type="caution">
    <text evidence="1">The sequence shown here is derived from an EMBL/GenBank/DDBJ whole genome shotgun (WGS) entry which is preliminary data.</text>
</comment>
<reference evidence="1" key="1">
    <citation type="submission" date="2019-11" db="EMBL/GenBank/DDBJ databases">
        <title>Nori genome reveals adaptations in red seaweeds to the harsh intertidal environment.</title>
        <authorList>
            <person name="Wang D."/>
            <person name="Mao Y."/>
        </authorList>
    </citation>
    <scope>NUCLEOTIDE SEQUENCE</scope>
    <source>
        <tissue evidence="1">Gametophyte</tissue>
    </source>
</reference>
<gene>
    <name evidence="1" type="ORF">I4F81_007932</name>
</gene>
<name>A0ACC3C5X1_PYRYE</name>
<protein>
    <submittedName>
        <fullName evidence="1">Uncharacterized protein</fullName>
    </submittedName>
</protein>
<accession>A0ACC3C5X1</accession>
<evidence type="ECO:0000313" key="2">
    <source>
        <dbReference type="Proteomes" id="UP000798662"/>
    </source>
</evidence>
<organism evidence="1 2">
    <name type="scientific">Pyropia yezoensis</name>
    <name type="common">Susabi-nori</name>
    <name type="synonym">Porphyra yezoensis</name>
    <dbReference type="NCBI Taxonomy" id="2788"/>
    <lineage>
        <taxon>Eukaryota</taxon>
        <taxon>Rhodophyta</taxon>
        <taxon>Bangiophyceae</taxon>
        <taxon>Bangiales</taxon>
        <taxon>Bangiaceae</taxon>
        <taxon>Pyropia</taxon>
    </lineage>
</organism>
<keyword evidence="2" id="KW-1185">Reference proteome</keyword>
<proteinExistence type="predicted"/>
<dbReference type="Proteomes" id="UP000798662">
    <property type="component" value="Chromosome 2"/>
</dbReference>
<evidence type="ECO:0000313" key="1">
    <source>
        <dbReference type="EMBL" id="KAK1865400.1"/>
    </source>
</evidence>
<dbReference type="EMBL" id="CM020619">
    <property type="protein sequence ID" value="KAK1865400.1"/>
    <property type="molecule type" value="Genomic_DNA"/>
</dbReference>
<sequence length="115" mass="11885">MAAAGCPLVFVPATSWVGSSASCPHASRGPPSPSKQRRQSDAGPPPFAWSVRFFPPPPPRRRPRAAAASRDQSVSCVSAPSTSAPRRCGRGVAGCVRPAAVTAVDSSPSCGDFRR</sequence>